<feature type="transmembrane region" description="Helical" evidence="1">
    <location>
        <begin position="75"/>
        <end position="95"/>
    </location>
</feature>
<evidence type="ECO:0000313" key="2">
    <source>
        <dbReference type="EMBL" id="GEO38302.1"/>
    </source>
</evidence>
<reference evidence="2 3" key="1">
    <citation type="submission" date="2019-07" db="EMBL/GenBank/DDBJ databases">
        <title>Whole genome shotgun sequence of Skermanella aerolata NBRC 106429.</title>
        <authorList>
            <person name="Hosoyama A."/>
            <person name="Uohara A."/>
            <person name="Ohji S."/>
            <person name="Ichikawa N."/>
        </authorList>
    </citation>
    <scope>NUCLEOTIDE SEQUENCE [LARGE SCALE GENOMIC DNA]</scope>
    <source>
        <strain evidence="2 3">NBRC 106429</strain>
    </source>
</reference>
<keyword evidence="1" id="KW-0472">Membrane</keyword>
<organism evidence="2 3">
    <name type="scientific">Skermanella aerolata</name>
    <dbReference type="NCBI Taxonomy" id="393310"/>
    <lineage>
        <taxon>Bacteria</taxon>
        <taxon>Pseudomonadati</taxon>
        <taxon>Pseudomonadota</taxon>
        <taxon>Alphaproteobacteria</taxon>
        <taxon>Rhodospirillales</taxon>
        <taxon>Azospirillaceae</taxon>
        <taxon>Skermanella</taxon>
    </lineage>
</organism>
<feature type="transmembrane region" description="Helical" evidence="1">
    <location>
        <begin position="107"/>
        <end position="129"/>
    </location>
</feature>
<evidence type="ECO:0000313" key="3">
    <source>
        <dbReference type="Proteomes" id="UP000321523"/>
    </source>
</evidence>
<dbReference type="Proteomes" id="UP000321523">
    <property type="component" value="Unassembled WGS sequence"/>
</dbReference>
<proteinExistence type="predicted"/>
<feature type="transmembrane region" description="Helical" evidence="1">
    <location>
        <begin position="48"/>
        <end position="68"/>
    </location>
</feature>
<dbReference type="EMBL" id="BJYZ01000009">
    <property type="protein sequence ID" value="GEO38302.1"/>
    <property type="molecule type" value="Genomic_DNA"/>
</dbReference>
<dbReference type="OrthoDB" id="7272344at2"/>
<sequence length="147" mass="15504">MSGGGHQHASIGPGGLVVRLLLVETGTLATWNPSGYSLLGWLTIDDGWSIALKFAFLVAALVLAGWGALTSLAALGRGGIAVAALMLAVLTWMIVEQFPPDQRLTVLSWWLPVSVGILATGGIVWASTVTRLTGQSQKRYISGYKSR</sequence>
<gene>
    <name evidence="2" type="ORF">SAE02_24500</name>
</gene>
<dbReference type="Pfam" id="PF20134">
    <property type="entry name" value="DUF6524"/>
    <property type="match status" value="1"/>
</dbReference>
<keyword evidence="3" id="KW-1185">Reference proteome</keyword>
<protein>
    <submittedName>
        <fullName evidence="2">Uncharacterized protein</fullName>
    </submittedName>
</protein>
<dbReference type="AlphaFoldDB" id="A0A512DP99"/>
<dbReference type="InterPro" id="IPR045387">
    <property type="entry name" value="DUF6524"/>
</dbReference>
<keyword evidence="1" id="KW-0812">Transmembrane</keyword>
<accession>A0A512DP99</accession>
<keyword evidence="1" id="KW-1133">Transmembrane helix</keyword>
<comment type="caution">
    <text evidence="2">The sequence shown here is derived from an EMBL/GenBank/DDBJ whole genome shotgun (WGS) entry which is preliminary data.</text>
</comment>
<evidence type="ECO:0000256" key="1">
    <source>
        <dbReference type="SAM" id="Phobius"/>
    </source>
</evidence>
<name>A0A512DP99_9PROT</name>
<dbReference type="RefSeq" id="WP_044428155.1">
    <property type="nucleotide sequence ID" value="NZ_BJYZ01000009.1"/>
</dbReference>